<dbReference type="EC" id="2.3.1.180" evidence="10"/>
<organism evidence="13 14">
    <name type="scientific">Paeniroseomonas aquatica</name>
    <dbReference type="NCBI Taxonomy" id="373043"/>
    <lineage>
        <taxon>Bacteria</taxon>
        <taxon>Pseudomonadati</taxon>
        <taxon>Pseudomonadota</taxon>
        <taxon>Alphaproteobacteria</taxon>
        <taxon>Acetobacterales</taxon>
        <taxon>Acetobacteraceae</taxon>
        <taxon>Paeniroseomonas</taxon>
    </lineage>
</organism>
<dbReference type="Pfam" id="PF08541">
    <property type="entry name" value="ACP_syn_III_C"/>
    <property type="match status" value="1"/>
</dbReference>
<comment type="domain">
    <text evidence="10">The last Arg residue of the ACP-binding site is essential for the weak association between ACP/AcpP and FabH.</text>
</comment>
<feature type="domain" description="Beta-ketoacyl-[acyl-carrier-protein] synthase III N-terminal" evidence="12">
    <location>
        <begin position="111"/>
        <end position="194"/>
    </location>
</feature>
<evidence type="ECO:0000313" key="14">
    <source>
        <dbReference type="Proteomes" id="UP001529369"/>
    </source>
</evidence>
<keyword evidence="9 10" id="KW-0012">Acyltransferase</keyword>
<feature type="active site" evidence="10">
    <location>
        <position position="254"/>
    </location>
</feature>
<gene>
    <name evidence="10" type="primary">fabH</name>
    <name evidence="13" type="ORF">QWZ14_07735</name>
</gene>
<evidence type="ECO:0000256" key="10">
    <source>
        <dbReference type="HAMAP-Rule" id="MF_01815"/>
    </source>
</evidence>
<feature type="domain" description="Beta-ketoacyl-[acyl-carrier-protein] synthase III C-terminal" evidence="11">
    <location>
        <begin position="238"/>
        <end position="326"/>
    </location>
</feature>
<feature type="active site" evidence="10">
    <location>
        <position position="117"/>
    </location>
</feature>
<evidence type="ECO:0000256" key="7">
    <source>
        <dbReference type="ARBA" id="ARBA00023160"/>
    </source>
</evidence>
<dbReference type="InterPro" id="IPR004655">
    <property type="entry name" value="FabH"/>
</dbReference>
<comment type="similarity">
    <text evidence="1 10">Belongs to the thiolase-like superfamily. FabH family.</text>
</comment>
<dbReference type="InterPro" id="IPR013751">
    <property type="entry name" value="ACP_syn_III_N"/>
</dbReference>
<evidence type="ECO:0000256" key="1">
    <source>
        <dbReference type="ARBA" id="ARBA00008642"/>
    </source>
</evidence>
<keyword evidence="8 10" id="KW-0511">Multifunctional enzyme</keyword>
<dbReference type="Gene3D" id="3.40.47.10">
    <property type="match status" value="1"/>
</dbReference>
<keyword evidence="3 10" id="KW-0444">Lipid biosynthesis</keyword>
<dbReference type="PANTHER" id="PTHR34069">
    <property type="entry name" value="3-OXOACYL-[ACYL-CARRIER-PROTEIN] SYNTHASE 3"/>
    <property type="match status" value="1"/>
</dbReference>
<evidence type="ECO:0000256" key="9">
    <source>
        <dbReference type="ARBA" id="ARBA00023315"/>
    </source>
</evidence>
<feature type="active site" evidence="10">
    <location>
        <position position="284"/>
    </location>
</feature>
<proteinExistence type="inferred from homology"/>
<keyword evidence="5 10" id="KW-0276">Fatty acid metabolism</keyword>
<keyword evidence="7 10" id="KW-0275">Fatty acid biosynthesis</keyword>
<dbReference type="HAMAP" id="MF_01815">
    <property type="entry name" value="FabH"/>
    <property type="match status" value="1"/>
</dbReference>
<comment type="pathway">
    <text evidence="10">Lipid metabolism; fatty acid biosynthesis.</text>
</comment>
<comment type="caution">
    <text evidence="13">The sequence shown here is derived from an EMBL/GenBank/DDBJ whole genome shotgun (WGS) entry which is preliminary data.</text>
</comment>
<comment type="subcellular location">
    <subcellularLocation>
        <location evidence="10">Cytoplasm</location>
    </subcellularLocation>
</comment>
<comment type="function">
    <text evidence="10">Catalyzes the condensation reaction of fatty acid synthesis by the addition to an acyl acceptor of two carbons from malonyl-ACP. Catalyzes the first condensation reaction which initiates fatty acid synthesis and may therefore play a role in governing the total rate of fatty acid production. Possesses both acetoacetyl-ACP synthase and acetyl transacylase activities. Its substrate specificity determines the biosynthesis of branched-chain and/or straight-chain of fatty acids.</text>
</comment>
<evidence type="ECO:0000256" key="4">
    <source>
        <dbReference type="ARBA" id="ARBA00022679"/>
    </source>
</evidence>
<evidence type="ECO:0000313" key="13">
    <source>
        <dbReference type="EMBL" id="MDN3564256.1"/>
    </source>
</evidence>
<dbReference type="PANTHER" id="PTHR34069:SF2">
    <property type="entry name" value="BETA-KETOACYL-[ACYL-CARRIER-PROTEIN] SYNTHASE III"/>
    <property type="match status" value="1"/>
</dbReference>
<evidence type="ECO:0000256" key="2">
    <source>
        <dbReference type="ARBA" id="ARBA00022490"/>
    </source>
</evidence>
<dbReference type="InterPro" id="IPR016039">
    <property type="entry name" value="Thiolase-like"/>
</dbReference>
<reference evidence="14" key="1">
    <citation type="journal article" date="2019" name="Int. J. Syst. Evol. Microbiol.">
        <title>The Global Catalogue of Microorganisms (GCM) 10K type strain sequencing project: providing services to taxonomists for standard genome sequencing and annotation.</title>
        <authorList>
            <consortium name="The Broad Institute Genomics Platform"/>
            <consortium name="The Broad Institute Genome Sequencing Center for Infectious Disease"/>
            <person name="Wu L."/>
            <person name="Ma J."/>
        </authorList>
    </citation>
    <scope>NUCLEOTIDE SEQUENCE [LARGE SCALE GENOMIC DNA]</scope>
    <source>
        <strain evidence="14">CECT 7131</strain>
    </source>
</reference>
<dbReference type="EMBL" id="JAUFPN010000069">
    <property type="protein sequence ID" value="MDN3564256.1"/>
    <property type="molecule type" value="Genomic_DNA"/>
</dbReference>
<dbReference type="SUPFAM" id="SSF53901">
    <property type="entry name" value="Thiolase-like"/>
    <property type="match status" value="1"/>
</dbReference>
<keyword evidence="6 10" id="KW-0443">Lipid metabolism</keyword>
<evidence type="ECO:0000259" key="11">
    <source>
        <dbReference type="Pfam" id="PF08541"/>
    </source>
</evidence>
<accession>A0ABT8A4F8</accession>
<dbReference type="Pfam" id="PF08545">
    <property type="entry name" value="ACP_syn_III"/>
    <property type="match status" value="1"/>
</dbReference>
<dbReference type="InterPro" id="IPR013747">
    <property type="entry name" value="ACP_syn_III_C"/>
</dbReference>
<keyword evidence="4 10" id="KW-0808">Transferase</keyword>
<dbReference type="GO" id="GO:0033818">
    <property type="term" value="F:beta-ketoacyl-acyl-carrier-protein synthase III activity"/>
    <property type="evidence" value="ECO:0007669"/>
    <property type="project" value="UniProtKB-EC"/>
</dbReference>
<dbReference type="CDD" id="cd00830">
    <property type="entry name" value="KAS_III"/>
    <property type="match status" value="1"/>
</dbReference>
<dbReference type="RefSeq" id="WP_290316046.1">
    <property type="nucleotide sequence ID" value="NZ_JAUFPN010000069.1"/>
</dbReference>
<name>A0ABT8A4F8_9PROT</name>
<evidence type="ECO:0000259" key="12">
    <source>
        <dbReference type="Pfam" id="PF08545"/>
    </source>
</evidence>
<evidence type="ECO:0000256" key="6">
    <source>
        <dbReference type="ARBA" id="ARBA00023098"/>
    </source>
</evidence>
<comment type="subunit">
    <text evidence="10">Homodimer.</text>
</comment>
<dbReference type="NCBIfam" id="NF006829">
    <property type="entry name" value="PRK09352.1"/>
    <property type="match status" value="1"/>
</dbReference>
<evidence type="ECO:0000256" key="3">
    <source>
        <dbReference type="ARBA" id="ARBA00022516"/>
    </source>
</evidence>
<evidence type="ECO:0000256" key="8">
    <source>
        <dbReference type="ARBA" id="ARBA00023268"/>
    </source>
</evidence>
<feature type="region of interest" description="ACP-binding" evidence="10">
    <location>
        <begin position="255"/>
        <end position="259"/>
    </location>
</feature>
<keyword evidence="14" id="KW-1185">Reference proteome</keyword>
<dbReference type="Proteomes" id="UP001529369">
    <property type="component" value="Unassembled WGS sequence"/>
</dbReference>
<sequence length="327" mass="33772">MAMMRSLIAGCGGYLPERCVPNAALAAEFGIETSDEWIVERTGIRQRHIAAPGETASAMGSAAARQALERAGIEVSAVDAIIVATATPDSAFPATAVRIQQQLGITRGFAFDIAAACTGFVYALSVADAMIRTGQARCALVIGTEVFSRILDWTDRGTCVLFGDGAGAVVVTAGEGEGKSTDRGILSTHLHSDGRHGDILLVDGGAGSTGGTGLLRMAGKEVFRHAVSKLAAVVDEALAANGLGHGDIRWLVPHQANLRIIEAMGRKLNLPRERVVVTVGQHANTSAASIPLALADAAGRGMIERGDLVALEAIGGGLTWGAALVRF</sequence>
<protein>
    <recommendedName>
        <fullName evidence="10">Beta-ketoacyl-[acyl-carrier-protein] synthase III</fullName>
        <shortName evidence="10">Beta-ketoacyl-ACP synthase III</shortName>
        <shortName evidence="10">KAS III</shortName>
        <ecNumber evidence="10">2.3.1.180</ecNumber>
    </recommendedName>
    <alternativeName>
        <fullName evidence="10">3-oxoacyl-[acyl-carrier-protein] synthase 3</fullName>
    </alternativeName>
    <alternativeName>
        <fullName evidence="10">3-oxoacyl-[acyl-carrier-protein] synthase III</fullName>
    </alternativeName>
</protein>
<comment type="catalytic activity">
    <reaction evidence="10">
        <text>malonyl-[ACP] + acetyl-CoA + H(+) = 3-oxobutanoyl-[ACP] + CO2 + CoA</text>
        <dbReference type="Rhea" id="RHEA:12080"/>
        <dbReference type="Rhea" id="RHEA-COMP:9623"/>
        <dbReference type="Rhea" id="RHEA-COMP:9625"/>
        <dbReference type="ChEBI" id="CHEBI:15378"/>
        <dbReference type="ChEBI" id="CHEBI:16526"/>
        <dbReference type="ChEBI" id="CHEBI:57287"/>
        <dbReference type="ChEBI" id="CHEBI:57288"/>
        <dbReference type="ChEBI" id="CHEBI:78449"/>
        <dbReference type="ChEBI" id="CHEBI:78450"/>
        <dbReference type="EC" id="2.3.1.180"/>
    </reaction>
</comment>
<dbReference type="NCBIfam" id="TIGR00747">
    <property type="entry name" value="fabH"/>
    <property type="match status" value="1"/>
</dbReference>
<evidence type="ECO:0000256" key="5">
    <source>
        <dbReference type="ARBA" id="ARBA00022832"/>
    </source>
</evidence>
<keyword evidence="2 10" id="KW-0963">Cytoplasm</keyword>